<evidence type="ECO:0000313" key="1">
    <source>
        <dbReference type="EMBL" id="PWK17812.1"/>
    </source>
</evidence>
<evidence type="ECO:0000313" key="2">
    <source>
        <dbReference type="Proteomes" id="UP000245489"/>
    </source>
</evidence>
<dbReference type="RefSeq" id="WP_109744921.1">
    <property type="nucleotide sequence ID" value="NZ_QGGO01000033.1"/>
</dbReference>
<comment type="caution">
    <text evidence="1">The sequence shown here is derived from an EMBL/GenBank/DDBJ whole genome shotgun (WGS) entry which is preliminary data.</text>
</comment>
<evidence type="ECO:0008006" key="3">
    <source>
        <dbReference type="Google" id="ProtNLM"/>
    </source>
</evidence>
<reference evidence="1 2" key="1">
    <citation type="submission" date="2018-05" db="EMBL/GenBank/DDBJ databases">
        <title>Genomic Encyclopedia of Archaeal and Bacterial Type Strains, Phase II (KMG-II): from individual species to whole genera.</title>
        <authorList>
            <person name="Goeker M."/>
        </authorList>
    </citation>
    <scope>NUCLEOTIDE SEQUENCE [LARGE SCALE GENOMIC DNA]</scope>
    <source>
        <strain evidence="1 2">DSM 22214</strain>
    </source>
</reference>
<sequence>MAESRKYSVLTLKKLFALSGNKCCFLEQDCSVLLFDGETFNGEIAHIEGLNNKSARYNSQNINPNEFDNLIVMCPSHHSKIDKNEGKYTTSILKQWKAEHEAKFLENPTLIDEDRINSIIENQIIIDNSITTINSNNTINNNYYGNQSINQILEDDEIIREIFDYIDTSITYPSEHIRSLTKENINFRLKVKIDLNFPEEHRNRVNSMIVNSTKRKNLVDDYLRELSELNDDKPDILREKIQSCFCEILGVTDHNIKIKDFSAFEKLAKRILPVRYIEDSKYQINAKAIIIHYFEICNLGEEPVDLIQLNLF</sequence>
<dbReference type="OrthoDB" id="8450256at2"/>
<dbReference type="Proteomes" id="UP000245489">
    <property type="component" value="Unassembled WGS sequence"/>
</dbReference>
<keyword evidence="2" id="KW-1185">Reference proteome</keyword>
<gene>
    <name evidence="1" type="ORF">LV89_04259</name>
</gene>
<dbReference type="EMBL" id="QGGO01000033">
    <property type="protein sequence ID" value="PWK17812.1"/>
    <property type="molecule type" value="Genomic_DNA"/>
</dbReference>
<protein>
    <recommendedName>
        <fullName evidence="3">HNH endonuclease</fullName>
    </recommendedName>
</protein>
<dbReference type="AlphaFoldDB" id="A0A316DJX9"/>
<organism evidence="1 2">
    <name type="scientific">Arcicella aurantiaca</name>
    <dbReference type="NCBI Taxonomy" id="591202"/>
    <lineage>
        <taxon>Bacteria</taxon>
        <taxon>Pseudomonadati</taxon>
        <taxon>Bacteroidota</taxon>
        <taxon>Cytophagia</taxon>
        <taxon>Cytophagales</taxon>
        <taxon>Flectobacillaceae</taxon>
        <taxon>Arcicella</taxon>
    </lineage>
</organism>
<proteinExistence type="predicted"/>
<name>A0A316DJX9_9BACT</name>
<accession>A0A316DJX9</accession>